<name>A0A8E2E6R6_9PEZI</name>
<dbReference type="InterPro" id="IPR016193">
    <property type="entry name" value="Cytidine_deaminase-like"/>
</dbReference>
<dbReference type="GO" id="GO:0003824">
    <property type="term" value="F:catalytic activity"/>
    <property type="evidence" value="ECO:0007669"/>
    <property type="project" value="InterPro"/>
</dbReference>
<feature type="signal peptide" evidence="1">
    <location>
        <begin position="1"/>
        <end position="16"/>
    </location>
</feature>
<proteinExistence type="predicted"/>
<accession>A0A8E2E6R6</accession>
<dbReference type="OrthoDB" id="408702at2759"/>
<dbReference type="Gene3D" id="3.40.140.10">
    <property type="entry name" value="Cytidine Deaminase, domain 2"/>
    <property type="match status" value="1"/>
</dbReference>
<dbReference type="SUPFAM" id="SSF53927">
    <property type="entry name" value="Cytidine deaminase-like"/>
    <property type="match status" value="1"/>
</dbReference>
<dbReference type="GO" id="GO:0006139">
    <property type="term" value="P:nucleobase-containing compound metabolic process"/>
    <property type="evidence" value="ECO:0007669"/>
    <property type="project" value="UniProtKB-ARBA"/>
</dbReference>
<keyword evidence="1" id="KW-0732">Signal</keyword>
<sequence>MYWGLLFLLTLEAACNQYLPLSSRSVEATIAHLELSINSVPFSTHAFWMRQANAALAELASPCPFAAFGSVIANLTDTTGFGKLICIGINANSKEGNPTLHGELQQETRRWSLREGVSRRFGCGTLKGASIM</sequence>
<feature type="chain" id="PRO_5034485611" evidence="1">
    <location>
        <begin position="17"/>
        <end position="132"/>
    </location>
</feature>
<dbReference type="EMBL" id="KV745061">
    <property type="protein sequence ID" value="OCK78411.1"/>
    <property type="molecule type" value="Genomic_DNA"/>
</dbReference>
<evidence type="ECO:0000313" key="2">
    <source>
        <dbReference type="EMBL" id="OCK78411.1"/>
    </source>
</evidence>
<dbReference type="Proteomes" id="UP000250266">
    <property type="component" value="Unassembled WGS sequence"/>
</dbReference>
<gene>
    <name evidence="2" type="ORF">K432DRAFT_302028</name>
</gene>
<keyword evidence="3" id="KW-1185">Reference proteome</keyword>
<organism evidence="2 3">
    <name type="scientific">Lepidopterella palustris CBS 459.81</name>
    <dbReference type="NCBI Taxonomy" id="1314670"/>
    <lineage>
        <taxon>Eukaryota</taxon>
        <taxon>Fungi</taxon>
        <taxon>Dikarya</taxon>
        <taxon>Ascomycota</taxon>
        <taxon>Pezizomycotina</taxon>
        <taxon>Dothideomycetes</taxon>
        <taxon>Pleosporomycetidae</taxon>
        <taxon>Mytilinidiales</taxon>
        <taxon>Argynnaceae</taxon>
        <taxon>Lepidopterella</taxon>
    </lineage>
</organism>
<dbReference type="AlphaFoldDB" id="A0A8E2E6R6"/>
<evidence type="ECO:0000313" key="3">
    <source>
        <dbReference type="Proteomes" id="UP000250266"/>
    </source>
</evidence>
<protein>
    <submittedName>
        <fullName evidence="2">Uncharacterized protein</fullName>
    </submittedName>
</protein>
<evidence type="ECO:0000256" key="1">
    <source>
        <dbReference type="SAM" id="SignalP"/>
    </source>
</evidence>
<reference evidence="2 3" key="1">
    <citation type="journal article" date="2016" name="Nat. Commun.">
        <title>Ectomycorrhizal ecology is imprinted in the genome of the dominant symbiotic fungus Cenococcum geophilum.</title>
        <authorList>
            <consortium name="DOE Joint Genome Institute"/>
            <person name="Peter M."/>
            <person name="Kohler A."/>
            <person name="Ohm R.A."/>
            <person name="Kuo A."/>
            <person name="Krutzmann J."/>
            <person name="Morin E."/>
            <person name="Arend M."/>
            <person name="Barry K.W."/>
            <person name="Binder M."/>
            <person name="Choi C."/>
            <person name="Clum A."/>
            <person name="Copeland A."/>
            <person name="Grisel N."/>
            <person name="Haridas S."/>
            <person name="Kipfer T."/>
            <person name="LaButti K."/>
            <person name="Lindquist E."/>
            <person name="Lipzen A."/>
            <person name="Maire R."/>
            <person name="Meier B."/>
            <person name="Mihaltcheva S."/>
            <person name="Molinier V."/>
            <person name="Murat C."/>
            <person name="Poggeler S."/>
            <person name="Quandt C.A."/>
            <person name="Sperisen C."/>
            <person name="Tritt A."/>
            <person name="Tisserant E."/>
            <person name="Crous P.W."/>
            <person name="Henrissat B."/>
            <person name="Nehls U."/>
            <person name="Egli S."/>
            <person name="Spatafora J.W."/>
            <person name="Grigoriev I.V."/>
            <person name="Martin F.M."/>
        </authorList>
    </citation>
    <scope>NUCLEOTIDE SEQUENCE [LARGE SCALE GENOMIC DNA]</scope>
    <source>
        <strain evidence="2 3">CBS 459.81</strain>
    </source>
</reference>